<feature type="domain" description="Anti-sigma factor NepR" evidence="1">
    <location>
        <begin position="24"/>
        <end position="50"/>
    </location>
</feature>
<dbReference type="EMBL" id="JACIDJ010000003">
    <property type="protein sequence ID" value="MBB3898903.1"/>
    <property type="molecule type" value="Genomic_DNA"/>
</dbReference>
<organism evidence="2 3">
    <name type="scientific">Roseococcus suduntuyensis</name>
    <dbReference type="NCBI Taxonomy" id="455361"/>
    <lineage>
        <taxon>Bacteria</taxon>
        <taxon>Pseudomonadati</taxon>
        <taxon>Pseudomonadota</taxon>
        <taxon>Alphaproteobacteria</taxon>
        <taxon>Acetobacterales</taxon>
        <taxon>Roseomonadaceae</taxon>
        <taxon>Roseococcus</taxon>
    </lineage>
</organism>
<dbReference type="Proteomes" id="UP000553193">
    <property type="component" value="Unassembled WGS sequence"/>
</dbReference>
<dbReference type="AlphaFoldDB" id="A0A840AEJ1"/>
<accession>A0A840AEJ1</accession>
<evidence type="ECO:0000313" key="3">
    <source>
        <dbReference type="Proteomes" id="UP000553193"/>
    </source>
</evidence>
<comment type="caution">
    <text evidence="2">The sequence shown here is derived from an EMBL/GenBank/DDBJ whole genome shotgun (WGS) entry which is preliminary data.</text>
</comment>
<gene>
    <name evidence="2" type="ORF">GGQ83_002346</name>
</gene>
<dbReference type="InterPro" id="IPR041649">
    <property type="entry name" value="NepR"/>
</dbReference>
<evidence type="ECO:0000259" key="1">
    <source>
        <dbReference type="Pfam" id="PF18557"/>
    </source>
</evidence>
<dbReference type="RefSeq" id="WP_184384141.1">
    <property type="nucleotide sequence ID" value="NZ_JACIDJ010000003.1"/>
</dbReference>
<proteinExistence type="predicted"/>
<evidence type="ECO:0000313" key="2">
    <source>
        <dbReference type="EMBL" id="MBB3898903.1"/>
    </source>
</evidence>
<reference evidence="2 3" key="1">
    <citation type="submission" date="2020-08" db="EMBL/GenBank/DDBJ databases">
        <title>Genomic Encyclopedia of Type Strains, Phase IV (KMG-IV): sequencing the most valuable type-strain genomes for metagenomic binning, comparative biology and taxonomic classification.</title>
        <authorList>
            <person name="Goeker M."/>
        </authorList>
    </citation>
    <scope>NUCLEOTIDE SEQUENCE [LARGE SCALE GENOMIC DNA]</scope>
    <source>
        <strain evidence="2 3">DSM 19979</strain>
    </source>
</reference>
<protein>
    <recommendedName>
        <fullName evidence="1">Anti-sigma factor NepR domain-containing protein</fullName>
    </recommendedName>
</protein>
<sequence>MSKPGSPPKRARKAPSDKAFDLWLDQGLHAMFDEVAKEPIPEELLRLIEQDRNNK</sequence>
<keyword evidence="3" id="KW-1185">Reference proteome</keyword>
<dbReference type="Pfam" id="PF18557">
    <property type="entry name" value="NepR"/>
    <property type="match status" value="1"/>
</dbReference>
<name>A0A840AEJ1_9PROT</name>